<evidence type="ECO:0000313" key="13">
    <source>
        <dbReference type="Proteomes" id="UP000600449"/>
    </source>
</evidence>
<keyword evidence="4" id="KW-0133">Cell shape</keyword>
<keyword evidence="5" id="KW-0573">Peptidoglycan synthesis</keyword>
<evidence type="ECO:0000259" key="11">
    <source>
        <dbReference type="Pfam" id="PF00768"/>
    </source>
</evidence>
<organism evidence="12 13">
    <name type="scientific">Salinarimonas ramus</name>
    <dbReference type="NCBI Taxonomy" id="690164"/>
    <lineage>
        <taxon>Bacteria</taxon>
        <taxon>Pseudomonadati</taxon>
        <taxon>Pseudomonadota</taxon>
        <taxon>Alphaproteobacteria</taxon>
        <taxon>Hyphomicrobiales</taxon>
        <taxon>Salinarimonadaceae</taxon>
        <taxon>Salinarimonas</taxon>
    </lineage>
</organism>
<feature type="active site" evidence="7">
    <location>
        <position position="125"/>
    </location>
</feature>
<protein>
    <submittedName>
        <fullName evidence="12">Penicillin-binding protein</fullName>
    </submittedName>
</protein>
<comment type="caution">
    <text evidence="12">The sequence shown here is derived from an EMBL/GenBank/DDBJ whole genome shotgun (WGS) entry which is preliminary data.</text>
</comment>
<keyword evidence="2" id="KW-0732">Signal</keyword>
<evidence type="ECO:0000256" key="10">
    <source>
        <dbReference type="SAM" id="MobiDB-lite"/>
    </source>
</evidence>
<accession>A0A917V8J2</accession>
<reference evidence="12 13" key="1">
    <citation type="journal article" date="2014" name="Int. J. Syst. Evol. Microbiol.">
        <title>Complete genome sequence of Corynebacterium casei LMG S-19264T (=DSM 44701T), isolated from a smear-ripened cheese.</title>
        <authorList>
            <consortium name="US DOE Joint Genome Institute (JGI-PGF)"/>
            <person name="Walter F."/>
            <person name="Albersmeier A."/>
            <person name="Kalinowski J."/>
            <person name="Ruckert C."/>
        </authorList>
    </citation>
    <scope>NUCLEOTIDE SEQUENCE [LARGE SCALE GENOMIC DNA]</scope>
    <source>
        <strain evidence="12 13">CGMCC 1.9161</strain>
    </source>
</reference>
<dbReference type="GO" id="GO:0009002">
    <property type="term" value="F:serine-type D-Ala-D-Ala carboxypeptidase activity"/>
    <property type="evidence" value="ECO:0007669"/>
    <property type="project" value="InterPro"/>
</dbReference>
<evidence type="ECO:0000313" key="12">
    <source>
        <dbReference type="EMBL" id="GGK50389.1"/>
    </source>
</evidence>
<feature type="active site" description="Acyl-ester intermediate" evidence="7">
    <location>
        <position position="65"/>
    </location>
</feature>
<dbReference type="AlphaFoldDB" id="A0A917V8J2"/>
<proteinExistence type="inferred from homology"/>
<feature type="region of interest" description="Disordered" evidence="10">
    <location>
        <begin position="291"/>
        <end position="320"/>
    </location>
</feature>
<dbReference type="InterPro" id="IPR001967">
    <property type="entry name" value="Peptidase_S11_N"/>
</dbReference>
<evidence type="ECO:0000256" key="2">
    <source>
        <dbReference type="ARBA" id="ARBA00022729"/>
    </source>
</evidence>
<feature type="domain" description="Peptidase S11 D-alanyl-D-alanine carboxypeptidase A N-terminal" evidence="11">
    <location>
        <begin position="33"/>
        <end position="256"/>
    </location>
</feature>
<dbReference type="RefSeq" id="WP_188915196.1">
    <property type="nucleotide sequence ID" value="NZ_BMMF01000014.1"/>
</dbReference>
<comment type="similarity">
    <text evidence="1 9">Belongs to the peptidase S11 family.</text>
</comment>
<dbReference type="InterPro" id="IPR018044">
    <property type="entry name" value="Peptidase_S11"/>
</dbReference>
<dbReference type="SUPFAM" id="SSF56601">
    <property type="entry name" value="beta-lactamase/transpeptidase-like"/>
    <property type="match status" value="1"/>
</dbReference>
<dbReference type="Gene3D" id="3.40.710.10">
    <property type="entry name" value="DD-peptidase/beta-lactamase superfamily"/>
    <property type="match status" value="1"/>
</dbReference>
<dbReference type="GO" id="GO:0009252">
    <property type="term" value="P:peptidoglycan biosynthetic process"/>
    <property type="evidence" value="ECO:0007669"/>
    <property type="project" value="UniProtKB-KW"/>
</dbReference>
<dbReference type="Proteomes" id="UP000600449">
    <property type="component" value="Unassembled WGS sequence"/>
</dbReference>
<sequence>MRVQSFATRRPADLLAVVILVLAAAFAFVGPARAQIENAPLLVADLDSGAVIFERNATMPWYPASLTKMMTAYVALDAVRSGHASMNTLLTVSAQAASMPPSKMGFRPGSQITLENALRIIMVKSANDVAWTIAENIGGSAGAFVTRMNATARRLGMNETVFANPSGLPDLSKRTTARDMALLAQALIRDFPSQRGLWGMQAIAYGNTVMNNHNGIIGRYAGATGMKTGYVCSSGFNVVATAERNGRRLVAVVMGQMSSRERTALTASLLEYGFQSRGLFGLGTTGRSLTSLPRSAVSTPPDLRPIVCDPNRRRGGESDDDTQAIVVAAGAPGGSGALAFFAAQARTLPTVDLPARQPVEPVRVFLGLPEGVSAAPQVASAAAVEPPPLGAGLPLNILPPRRGGPLIPGLPSTSEPAPAAEIRIITPMPPRRPVF</sequence>
<keyword evidence="6" id="KW-0961">Cell wall biogenesis/degradation</keyword>
<name>A0A917V8J2_9HYPH</name>
<dbReference type="PANTHER" id="PTHR21581">
    <property type="entry name" value="D-ALANYL-D-ALANINE CARBOXYPEPTIDASE"/>
    <property type="match status" value="1"/>
</dbReference>
<dbReference type="GO" id="GO:0008360">
    <property type="term" value="P:regulation of cell shape"/>
    <property type="evidence" value="ECO:0007669"/>
    <property type="project" value="UniProtKB-KW"/>
</dbReference>
<evidence type="ECO:0000256" key="6">
    <source>
        <dbReference type="ARBA" id="ARBA00023316"/>
    </source>
</evidence>
<evidence type="ECO:0000256" key="9">
    <source>
        <dbReference type="RuleBase" id="RU004016"/>
    </source>
</evidence>
<dbReference type="EMBL" id="BMMF01000014">
    <property type="protein sequence ID" value="GGK50389.1"/>
    <property type="molecule type" value="Genomic_DNA"/>
</dbReference>
<dbReference type="PRINTS" id="PR00725">
    <property type="entry name" value="DADACBPTASE1"/>
</dbReference>
<dbReference type="Pfam" id="PF00768">
    <property type="entry name" value="Peptidase_S11"/>
    <property type="match status" value="1"/>
</dbReference>
<dbReference type="GO" id="GO:0006508">
    <property type="term" value="P:proteolysis"/>
    <property type="evidence" value="ECO:0007669"/>
    <property type="project" value="InterPro"/>
</dbReference>
<evidence type="ECO:0000256" key="5">
    <source>
        <dbReference type="ARBA" id="ARBA00022984"/>
    </source>
</evidence>
<evidence type="ECO:0000256" key="8">
    <source>
        <dbReference type="PIRSR" id="PIRSR618044-2"/>
    </source>
</evidence>
<keyword evidence="3" id="KW-0378">Hydrolase</keyword>
<feature type="active site" description="Proton acceptor" evidence="7">
    <location>
        <position position="68"/>
    </location>
</feature>
<dbReference type="InterPro" id="IPR012338">
    <property type="entry name" value="Beta-lactam/transpept-like"/>
</dbReference>
<keyword evidence="13" id="KW-1185">Reference proteome</keyword>
<feature type="binding site" evidence="8">
    <location>
        <position position="227"/>
    </location>
    <ligand>
        <name>substrate</name>
    </ligand>
</feature>
<evidence type="ECO:0000256" key="7">
    <source>
        <dbReference type="PIRSR" id="PIRSR618044-1"/>
    </source>
</evidence>
<evidence type="ECO:0000256" key="4">
    <source>
        <dbReference type="ARBA" id="ARBA00022960"/>
    </source>
</evidence>
<dbReference type="GO" id="GO:0071555">
    <property type="term" value="P:cell wall organization"/>
    <property type="evidence" value="ECO:0007669"/>
    <property type="project" value="UniProtKB-KW"/>
</dbReference>
<evidence type="ECO:0000256" key="3">
    <source>
        <dbReference type="ARBA" id="ARBA00022801"/>
    </source>
</evidence>
<dbReference type="PANTHER" id="PTHR21581:SF6">
    <property type="entry name" value="TRAFFICKING PROTEIN PARTICLE COMPLEX SUBUNIT 12"/>
    <property type="match status" value="1"/>
</dbReference>
<evidence type="ECO:0000256" key="1">
    <source>
        <dbReference type="ARBA" id="ARBA00007164"/>
    </source>
</evidence>
<gene>
    <name evidence="12" type="ORF">GCM10011322_41780</name>
</gene>